<dbReference type="InterPro" id="IPR050584">
    <property type="entry name" value="Cholesterol_7-desaturase"/>
</dbReference>
<dbReference type="PROSITE" id="PS51296">
    <property type="entry name" value="RIESKE"/>
    <property type="match status" value="1"/>
</dbReference>
<dbReference type="InterPro" id="IPR036922">
    <property type="entry name" value="Rieske_2Fe-2S_sf"/>
</dbReference>
<dbReference type="GO" id="GO:0170056">
    <property type="term" value="F:cholesterol 7-desaturase [NAD(P)H] activity"/>
    <property type="evidence" value="ECO:0007669"/>
    <property type="project" value="UniProtKB-EC"/>
</dbReference>
<reference evidence="19" key="1">
    <citation type="journal article" date="2023" name="IScience">
        <title>Live-bearing cockroach genome reveals convergent evolutionary mechanisms linked to viviparity in insects and beyond.</title>
        <authorList>
            <person name="Fouks B."/>
            <person name="Harrison M.C."/>
            <person name="Mikhailova A.A."/>
            <person name="Marchal E."/>
            <person name="English S."/>
            <person name="Carruthers M."/>
            <person name="Jennings E.C."/>
            <person name="Chiamaka E.L."/>
            <person name="Frigard R.A."/>
            <person name="Pippel M."/>
            <person name="Attardo G.M."/>
            <person name="Benoit J.B."/>
            <person name="Bornberg-Bauer E."/>
            <person name="Tobe S.S."/>
        </authorList>
    </citation>
    <scope>NUCLEOTIDE SEQUENCE</scope>
    <source>
        <strain evidence="19">Stay&amp;Tobe</strain>
    </source>
</reference>
<evidence type="ECO:0000256" key="4">
    <source>
        <dbReference type="ARBA" id="ARBA00022692"/>
    </source>
</evidence>
<evidence type="ECO:0000256" key="11">
    <source>
        <dbReference type="ARBA" id="ARBA00023136"/>
    </source>
</evidence>
<dbReference type="PANTHER" id="PTHR21266">
    <property type="entry name" value="IRON-SULFUR DOMAIN CONTAINING PROTEIN"/>
    <property type="match status" value="1"/>
</dbReference>
<evidence type="ECO:0000256" key="6">
    <source>
        <dbReference type="ARBA" id="ARBA00022723"/>
    </source>
</evidence>
<evidence type="ECO:0000313" key="19">
    <source>
        <dbReference type="EMBL" id="KAJ9597610.1"/>
    </source>
</evidence>
<dbReference type="AlphaFoldDB" id="A0AAD8ENT3"/>
<dbReference type="InterPro" id="IPR017941">
    <property type="entry name" value="Rieske_2Fe-2S"/>
</dbReference>
<keyword evidence="6" id="KW-0479">Metal-binding</keyword>
<keyword evidence="20" id="KW-1185">Reference proteome</keyword>
<organism evidence="19 20">
    <name type="scientific">Diploptera punctata</name>
    <name type="common">Pacific beetle cockroach</name>
    <dbReference type="NCBI Taxonomy" id="6984"/>
    <lineage>
        <taxon>Eukaryota</taxon>
        <taxon>Metazoa</taxon>
        <taxon>Ecdysozoa</taxon>
        <taxon>Arthropoda</taxon>
        <taxon>Hexapoda</taxon>
        <taxon>Insecta</taxon>
        <taxon>Pterygota</taxon>
        <taxon>Neoptera</taxon>
        <taxon>Polyneoptera</taxon>
        <taxon>Dictyoptera</taxon>
        <taxon>Blattodea</taxon>
        <taxon>Blaberoidea</taxon>
        <taxon>Blaberidae</taxon>
        <taxon>Diplopterinae</taxon>
        <taxon>Diploptera</taxon>
    </lineage>
</organism>
<dbReference type="EMBL" id="JASPKZ010001596">
    <property type="protein sequence ID" value="KAJ9597610.1"/>
    <property type="molecule type" value="Genomic_DNA"/>
</dbReference>
<evidence type="ECO:0000313" key="20">
    <source>
        <dbReference type="Proteomes" id="UP001233999"/>
    </source>
</evidence>
<evidence type="ECO:0000256" key="5">
    <source>
        <dbReference type="ARBA" id="ARBA00022714"/>
    </source>
</evidence>
<dbReference type="InterPro" id="IPR045605">
    <property type="entry name" value="KshA-like_C"/>
</dbReference>
<keyword evidence="11 17" id="KW-0472">Membrane</keyword>
<accession>A0AAD8ENT3</accession>
<evidence type="ECO:0000256" key="15">
    <source>
        <dbReference type="ARBA" id="ARBA00047853"/>
    </source>
</evidence>
<comment type="pathway">
    <text evidence="3">Hormone biosynthesis.</text>
</comment>
<dbReference type="PANTHER" id="PTHR21266:SF32">
    <property type="entry name" value="CHOLESTEROL 7-DESATURASE NVD"/>
    <property type="match status" value="1"/>
</dbReference>
<dbReference type="GO" id="GO:0046872">
    <property type="term" value="F:metal ion binding"/>
    <property type="evidence" value="ECO:0007669"/>
    <property type="project" value="UniProtKB-KW"/>
</dbReference>
<dbReference type="Pfam" id="PF00355">
    <property type="entry name" value="Rieske"/>
    <property type="match status" value="1"/>
</dbReference>
<comment type="catalytic activity">
    <reaction evidence="15">
        <text>cholesterol + NADH + O2 + H(+) = 7-dehydrocholesterol + NAD(+) + 2 H2O</text>
        <dbReference type="Rhea" id="RHEA:51644"/>
        <dbReference type="ChEBI" id="CHEBI:15377"/>
        <dbReference type="ChEBI" id="CHEBI:15378"/>
        <dbReference type="ChEBI" id="CHEBI:15379"/>
        <dbReference type="ChEBI" id="CHEBI:16113"/>
        <dbReference type="ChEBI" id="CHEBI:17759"/>
        <dbReference type="ChEBI" id="CHEBI:57540"/>
        <dbReference type="ChEBI" id="CHEBI:57945"/>
        <dbReference type="EC" id="1.14.19.21"/>
    </reaction>
    <physiologicalReaction direction="left-to-right" evidence="15">
        <dbReference type="Rhea" id="RHEA:51645"/>
    </physiologicalReaction>
</comment>
<dbReference type="Proteomes" id="UP001233999">
    <property type="component" value="Unassembled WGS sequence"/>
</dbReference>
<reference evidence="19" key="2">
    <citation type="submission" date="2023-05" db="EMBL/GenBank/DDBJ databases">
        <authorList>
            <person name="Fouks B."/>
        </authorList>
    </citation>
    <scope>NUCLEOTIDE SEQUENCE</scope>
    <source>
        <strain evidence="19">Stay&amp;Tobe</strain>
        <tissue evidence="19">Testes</tissue>
    </source>
</reference>
<evidence type="ECO:0000256" key="3">
    <source>
        <dbReference type="ARBA" id="ARBA00004972"/>
    </source>
</evidence>
<protein>
    <recommendedName>
        <fullName evidence="14">cholesterol 7-desaturase</fullName>
        <ecNumber evidence="14">1.14.19.21</ecNumber>
    </recommendedName>
</protein>
<keyword evidence="7 17" id="KW-1133">Transmembrane helix</keyword>
<evidence type="ECO:0000256" key="7">
    <source>
        <dbReference type="ARBA" id="ARBA00022989"/>
    </source>
</evidence>
<feature type="non-terminal residue" evidence="19">
    <location>
        <position position="1"/>
    </location>
</feature>
<evidence type="ECO:0000256" key="14">
    <source>
        <dbReference type="ARBA" id="ARBA00026095"/>
    </source>
</evidence>
<dbReference type="EC" id="1.14.19.21" evidence="14"/>
<evidence type="ECO:0000256" key="8">
    <source>
        <dbReference type="ARBA" id="ARBA00023002"/>
    </source>
</evidence>
<feature type="domain" description="Rieske" evidence="18">
    <location>
        <begin position="154"/>
        <end position="258"/>
    </location>
</feature>
<evidence type="ECO:0000256" key="17">
    <source>
        <dbReference type="SAM" id="Phobius"/>
    </source>
</evidence>
<dbReference type="Gene3D" id="2.102.10.10">
    <property type="entry name" value="Rieske [2Fe-2S] iron-sulphur domain"/>
    <property type="match status" value="1"/>
</dbReference>
<evidence type="ECO:0000256" key="12">
    <source>
        <dbReference type="ARBA" id="ARBA00025712"/>
    </source>
</evidence>
<keyword evidence="8" id="KW-0560">Oxidoreductase</keyword>
<comment type="catalytic activity">
    <reaction evidence="16">
        <text>cholesterol + NADPH + O2 + H(+) = 7-dehydrocholesterol + NADP(+) + 2 H2O</text>
        <dbReference type="Rhea" id="RHEA:45024"/>
        <dbReference type="ChEBI" id="CHEBI:15377"/>
        <dbReference type="ChEBI" id="CHEBI:15378"/>
        <dbReference type="ChEBI" id="CHEBI:15379"/>
        <dbReference type="ChEBI" id="CHEBI:16113"/>
        <dbReference type="ChEBI" id="CHEBI:17759"/>
        <dbReference type="ChEBI" id="CHEBI:57783"/>
        <dbReference type="ChEBI" id="CHEBI:58349"/>
        <dbReference type="EC" id="1.14.19.21"/>
    </reaction>
    <physiologicalReaction direction="left-to-right" evidence="16">
        <dbReference type="Rhea" id="RHEA:45025"/>
    </physiologicalReaction>
</comment>
<evidence type="ECO:0000256" key="16">
    <source>
        <dbReference type="ARBA" id="ARBA00049548"/>
    </source>
</evidence>
<comment type="pathway">
    <text evidence="12">Steroid hormone biosynthesis; dafachronic acid biosynthesis.</text>
</comment>
<dbReference type="Pfam" id="PF19298">
    <property type="entry name" value="KshA_C"/>
    <property type="match status" value="1"/>
</dbReference>
<dbReference type="GO" id="GO:0005737">
    <property type="term" value="C:cytoplasm"/>
    <property type="evidence" value="ECO:0007669"/>
    <property type="project" value="TreeGrafter"/>
</dbReference>
<sequence length="482" mass="55991">MYSELTRYKIIRVRFVSRNRCCVNRLFKLKTKISEMESGNSSSGMQFAGWWPEYILDHRQLPPYVVTIAGVMRMYDTYTWLQALGVLLLLILFYYYLILPMNYVKDLSDVGYGHLFDGGIGLAQRKGRSKRELVKEVRRLRKIGNLPPVYPNGWFMLLESDVLAAGQVKHVAALGENFAVFRTRAGVVHVLDAYCPHLGANMAVGGAVRGDCIECPFHGWRFKGEDGKCTIVPYSEKVPEFARVKSWTSCEVNQFIFVWYHAEGEPPSWQPMIIPDIHNKKWSYRGRNEFLINAHIQEIPENGGDVAHLNAIHGPSLFAGSDLRFSERILHRFARHVWTAQWQPHETKPYQGTMHLHHEVQLLKKIPLVTMDVRAEQIGPAYVELYLNSSFGPITILQTVTPVEPLLQRLVHRIYCPPHLFFYANFVLYGESVMVERDIMVWNHKKYIEKPLLVKEDQSIRRHRRWYNQFYSENSPQFMDAT</sequence>
<proteinExistence type="inferred from homology"/>
<dbReference type="GO" id="GO:0051537">
    <property type="term" value="F:2 iron, 2 sulfur cluster binding"/>
    <property type="evidence" value="ECO:0007669"/>
    <property type="project" value="UniProtKB-KW"/>
</dbReference>
<feature type="transmembrane region" description="Helical" evidence="17">
    <location>
        <begin position="78"/>
        <end position="97"/>
    </location>
</feature>
<evidence type="ECO:0000256" key="2">
    <source>
        <dbReference type="ARBA" id="ARBA00004370"/>
    </source>
</evidence>
<evidence type="ECO:0000256" key="13">
    <source>
        <dbReference type="ARBA" id="ARBA00025729"/>
    </source>
</evidence>
<evidence type="ECO:0000256" key="9">
    <source>
        <dbReference type="ARBA" id="ARBA00023004"/>
    </source>
</evidence>
<evidence type="ECO:0000259" key="18">
    <source>
        <dbReference type="PROSITE" id="PS51296"/>
    </source>
</evidence>
<name>A0AAD8ENT3_DIPPU</name>
<evidence type="ECO:0000256" key="10">
    <source>
        <dbReference type="ARBA" id="ARBA00023014"/>
    </source>
</evidence>
<keyword evidence="9" id="KW-0408">Iron</keyword>
<dbReference type="SUPFAM" id="SSF50022">
    <property type="entry name" value="ISP domain"/>
    <property type="match status" value="1"/>
</dbReference>
<keyword evidence="4 17" id="KW-0812">Transmembrane</keyword>
<dbReference type="Gene3D" id="3.90.380.10">
    <property type="entry name" value="Naphthalene 1,2-dioxygenase Alpha Subunit, Chain A, domain 1"/>
    <property type="match status" value="1"/>
</dbReference>
<comment type="caution">
    <text evidence="19">The sequence shown here is derived from an EMBL/GenBank/DDBJ whole genome shotgun (WGS) entry which is preliminary data.</text>
</comment>
<comment type="similarity">
    <text evidence="13">Belongs to the cholesterol 7-desaturase family.</text>
</comment>
<gene>
    <name evidence="19" type="ORF">L9F63_011516</name>
</gene>
<comment type="subcellular location">
    <subcellularLocation>
        <location evidence="2">Membrane</location>
    </subcellularLocation>
</comment>
<dbReference type="GO" id="GO:0016020">
    <property type="term" value="C:membrane"/>
    <property type="evidence" value="ECO:0007669"/>
    <property type="project" value="UniProtKB-SubCell"/>
</dbReference>
<dbReference type="SUPFAM" id="SSF55961">
    <property type="entry name" value="Bet v1-like"/>
    <property type="match status" value="1"/>
</dbReference>
<evidence type="ECO:0000256" key="1">
    <source>
        <dbReference type="ARBA" id="ARBA00001962"/>
    </source>
</evidence>
<keyword evidence="5" id="KW-0001">2Fe-2S</keyword>
<dbReference type="GO" id="GO:0008203">
    <property type="term" value="P:cholesterol metabolic process"/>
    <property type="evidence" value="ECO:0007669"/>
    <property type="project" value="InterPro"/>
</dbReference>
<keyword evidence="10" id="KW-0411">Iron-sulfur</keyword>
<comment type="cofactor">
    <cofactor evidence="1">
        <name>Fe cation</name>
        <dbReference type="ChEBI" id="CHEBI:24875"/>
    </cofactor>
</comment>